<dbReference type="Proteomes" id="UP000430508">
    <property type="component" value="Chromosome"/>
</dbReference>
<evidence type="ECO:0000256" key="2">
    <source>
        <dbReference type="ARBA" id="ARBA00022723"/>
    </source>
</evidence>
<comment type="cofactor">
    <cofactor evidence="1">
        <name>Zn(2+)</name>
        <dbReference type="ChEBI" id="CHEBI:29105"/>
    </cofactor>
</comment>
<protein>
    <submittedName>
        <fullName evidence="6">MBL fold metallo-hydrolase</fullName>
    </submittedName>
</protein>
<evidence type="ECO:0000259" key="5">
    <source>
        <dbReference type="SMART" id="SM00849"/>
    </source>
</evidence>
<evidence type="ECO:0000256" key="3">
    <source>
        <dbReference type="ARBA" id="ARBA00022801"/>
    </source>
</evidence>
<evidence type="ECO:0000256" key="1">
    <source>
        <dbReference type="ARBA" id="ARBA00001947"/>
    </source>
</evidence>
<dbReference type="PANTHER" id="PTHR46233:SF3">
    <property type="entry name" value="HYDROXYACYLGLUTATHIONE HYDROLASE GLOC"/>
    <property type="match status" value="1"/>
</dbReference>
<evidence type="ECO:0000313" key="7">
    <source>
        <dbReference type="Proteomes" id="UP000430508"/>
    </source>
</evidence>
<dbReference type="EMBL" id="CP046996">
    <property type="protein sequence ID" value="QHA00743.1"/>
    <property type="molecule type" value="Genomic_DNA"/>
</dbReference>
<dbReference type="InterPro" id="IPR051453">
    <property type="entry name" value="MBL_Glyoxalase_II"/>
</dbReference>
<keyword evidence="2" id="KW-0479">Metal-binding</keyword>
<dbReference type="Gene3D" id="3.60.15.10">
    <property type="entry name" value="Ribonuclease Z/Hydroxyacylglutathione hydrolase-like"/>
    <property type="match status" value="1"/>
</dbReference>
<reference evidence="6 7" key="1">
    <citation type="submission" date="2019-12" db="EMBL/GenBank/DDBJ databases">
        <title>Sequence classification of anaerobic respiratory reductive dehalogenases: First we see many, then we see few.</title>
        <authorList>
            <person name="Molenda O."/>
            <person name="Puentes Jacome L.A."/>
            <person name="Cao X."/>
            <person name="Nesbo C.L."/>
            <person name="Tang S."/>
            <person name="Morson N."/>
            <person name="Patron J."/>
            <person name="Lomheim L."/>
            <person name="Wishart D.S."/>
            <person name="Edwards E.A."/>
        </authorList>
    </citation>
    <scope>NUCLEOTIDE SEQUENCE [LARGE SCALE GENOMIC DNA]</scope>
    <source>
        <strain evidence="6 7">12DCA</strain>
    </source>
</reference>
<name>A0A857DIV8_9FIRM</name>
<accession>A0A857DIV8</accession>
<dbReference type="InterPro" id="IPR001279">
    <property type="entry name" value="Metallo-B-lactamas"/>
</dbReference>
<feature type="domain" description="Metallo-beta-lactamase" evidence="5">
    <location>
        <begin position="11"/>
        <end position="188"/>
    </location>
</feature>
<dbReference type="RefSeq" id="WP_019225955.1">
    <property type="nucleotide sequence ID" value="NZ_CP046996.1"/>
</dbReference>
<dbReference type="SMART" id="SM00849">
    <property type="entry name" value="Lactamase_B"/>
    <property type="match status" value="1"/>
</dbReference>
<proteinExistence type="predicted"/>
<organism evidence="6 7">
    <name type="scientific">Dehalobacter restrictus</name>
    <dbReference type="NCBI Taxonomy" id="55583"/>
    <lineage>
        <taxon>Bacteria</taxon>
        <taxon>Bacillati</taxon>
        <taxon>Bacillota</taxon>
        <taxon>Clostridia</taxon>
        <taxon>Eubacteriales</taxon>
        <taxon>Desulfitobacteriaceae</taxon>
        <taxon>Dehalobacter</taxon>
    </lineage>
</organism>
<evidence type="ECO:0000256" key="4">
    <source>
        <dbReference type="ARBA" id="ARBA00022833"/>
    </source>
</evidence>
<dbReference type="GO" id="GO:0016787">
    <property type="term" value="F:hydrolase activity"/>
    <property type="evidence" value="ECO:0007669"/>
    <property type="project" value="UniProtKB-KW"/>
</dbReference>
<keyword evidence="4" id="KW-0862">Zinc</keyword>
<evidence type="ECO:0000313" key="6">
    <source>
        <dbReference type="EMBL" id="QHA00743.1"/>
    </source>
</evidence>
<dbReference type="InterPro" id="IPR036866">
    <property type="entry name" value="RibonucZ/Hydroxyglut_hydro"/>
</dbReference>
<dbReference type="GO" id="GO:0046872">
    <property type="term" value="F:metal ion binding"/>
    <property type="evidence" value="ECO:0007669"/>
    <property type="project" value="UniProtKB-KW"/>
</dbReference>
<dbReference type="PANTHER" id="PTHR46233">
    <property type="entry name" value="HYDROXYACYLGLUTATHIONE HYDROLASE GLOC"/>
    <property type="match status" value="1"/>
</dbReference>
<sequence length="209" mass="23125">MIERIVMPVLGVNCYVLACDKTKKAAIIDPGSGSAMIKDLLRRHNLEVERIILTHGHYDHIGAAEELRKTLHAEVAVHREDAGMLTDPQKNLSRMFSKDYVMSPAEILLEDGQEFFIGEVQMKVIHTPGHTPGGICLLTDGVLFSGDTLFDCSIGRADFPGGDFHKLLSSIHDKLMVLDDQILVYPGHESFTSIGRERARNPYISGDLA</sequence>
<dbReference type="CDD" id="cd06262">
    <property type="entry name" value="metallo-hydrolase-like_MBL-fold"/>
    <property type="match status" value="1"/>
</dbReference>
<dbReference type="SUPFAM" id="SSF56281">
    <property type="entry name" value="Metallo-hydrolase/oxidoreductase"/>
    <property type="match status" value="1"/>
</dbReference>
<keyword evidence="3 6" id="KW-0378">Hydrolase</keyword>
<gene>
    <name evidence="6" type="ORF">GQ588_08910</name>
</gene>
<dbReference type="AlphaFoldDB" id="A0A857DIV8"/>
<dbReference type="Pfam" id="PF00753">
    <property type="entry name" value="Lactamase_B"/>
    <property type="match status" value="1"/>
</dbReference>